<accession>A0A4Q9VL78</accession>
<evidence type="ECO:0000259" key="6">
    <source>
        <dbReference type="PROSITE" id="PS51918"/>
    </source>
</evidence>
<protein>
    <submittedName>
        <fullName evidence="7">Radical SAM protein</fullName>
    </submittedName>
</protein>
<evidence type="ECO:0000256" key="4">
    <source>
        <dbReference type="ARBA" id="ARBA00023004"/>
    </source>
</evidence>
<dbReference type="EMBL" id="SJFN01000022">
    <property type="protein sequence ID" value="TBW36123.1"/>
    <property type="molecule type" value="Genomic_DNA"/>
</dbReference>
<comment type="caution">
    <text evidence="7">The sequence shown here is derived from an EMBL/GenBank/DDBJ whole genome shotgun (WGS) entry which is preliminary data.</text>
</comment>
<dbReference type="InterPro" id="IPR007197">
    <property type="entry name" value="rSAM"/>
</dbReference>
<evidence type="ECO:0000256" key="3">
    <source>
        <dbReference type="ARBA" id="ARBA00022723"/>
    </source>
</evidence>
<dbReference type="SFLD" id="SFLDS00029">
    <property type="entry name" value="Radical_SAM"/>
    <property type="match status" value="1"/>
</dbReference>
<keyword evidence="4" id="KW-0408">Iron</keyword>
<dbReference type="GO" id="GO:0051536">
    <property type="term" value="F:iron-sulfur cluster binding"/>
    <property type="evidence" value="ECO:0007669"/>
    <property type="project" value="UniProtKB-KW"/>
</dbReference>
<reference evidence="7 8" key="1">
    <citation type="submission" date="2019-02" db="EMBL/GenBank/DDBJ databases">
        <title>Siculibacillus lacustris gen. nov., sp. nov., a new rosette-forming bacterium isolated from a freshwater crater lake (Lake St. Ana, Romania).</title>
        <authorList>
            <person name="Felfoldi T."/>
            <person name="Marton Z."/>
            <person name="Szabo A."/>
            <person name="Mentes A."/>
            <person name="Boka K."/>
            <person name="Marialigeti K."/>
            <person name="Mathe I."/>
            <person name="Koncz M."/>
            <person name="Schumann P."/>
            <person name="Toth E."/>
        </authorList>
    </citation>
    <scope>NUCLEOTIDE SEQUENCE [LARGE SCALE GENOMIC DNA]</scope>
    <source>
        <strain evidence="7 8">SA-279</strain>
    </source>
</reference>
<evidence type="ECO:0000256" key="5">
    <source>
        <dbReference type="ARBA" id="ARBA00023014"/>
    </source>
</evidence>
<comment type="cofactor">
    <cofactor evidence="1">
        <name>[4Fe-4S] cluster</name>
        <dbReference type="ChEBI" id="CHEBI:49883"/>
    </cofactor>
</comment>
<dbReference type="AlphaFoldDB" id="A0A4Q9VL78"/>
<dbReference type="PANTHER" id="PTHR43306">
    <property type="entry name" value="7,8-DIHYDRO-6-HYDROXYMETHYLPTERIN DIMETHYLTRANSFERASE"/>
    <property type="match status" value="1"/>
</dbReference>
<name>A0A4Q9VL78_9HYPH</name>
<dbReference type="InterPro" id="IPR034474">
    <property type="entry name" value="Methyltransferase_Class_D"/>
</dbReference>
<dbReference type="SUPFAM" id="SSF102114">
    <property type="entry name" value="Radical SAM enzymes"/>
    <property type="match status" value="1"/>
</dbReference>
<dbReference type="InterPro" id="IPR054698">
    <property type="entry name" value="rSAM_Se_TrsS"/>
</dbReference>
<sequence>MTLIDFPAPPASADALAPSATESVCPVCLATVPAERCVEGDAIVLVKTCPDHGSFSAPVWRGLASHRAWSAASVAAARPRAVATPVERGCPHDCGLCADHRQQSCCVLLEVTSRCDLACPVCYAAVGQGGRDLSLAEIDARLDTLVAAGGQVHVQLSGGEPTIRDDLPEIVRRIRARGFDFVQINSNGVRLACDPDYLRDLVAAGLDCVFLQFDGVDDGVHRALRGARLMRLKARAIAACGEAGVGVVLVPTVVPGVNDGQIGAIVDFAIAHMPTVRAVHFQPVAHFGRCRGEPATAARITLPEIVEALVAHAGGALRFEDFRAGSAENPFCSFSGRFRVDDAGRLAPRPGMRAACCGTPAPAVTTSCCGGAADDGSVRASPDVARARRAVAGQWTLPPAAAEGPRDGFDAVLVDRARTLGLSGMAFQDAWTLDLERLRSCHVHVVADGGRLIPFCAYNLTATDGRSLYRSPAEAGA</sequence>
<dbReference type="RefSeq" id="WP_131310375.1">
    <property type="nucleotide sequence ID" value="NZ_SJFN01000022.1"/>
</dbReference>
<dbReference type="GO" id="GO:0003824">
    <property type="term" value="F:catalytic activity"/>
    <property type="evidence" value="ECO:0007669"/>
    <property type="project" value="InterPro"/>
</dbReference>
<keyword evidence="3" id="KW-0479">Metal-binding</keyword>
<keyword evidence="8" id="KW-1185">Reference proteome</keyword>
<keyword evidence="5" id="KW-0411">Iron-sulfur</keyword>
<evidence type="ECO:0000313" key="7">
    <source>
        <dbReference type="EMBL" id="TBW36123.1"/>
    </source>
</evidence>
<organism evidence="7 8">
    <name type="scientific">Siculibacillus lacustris</name>
    <dbReference type="NCBI Taxonomy" id="1549641"/>
    <lineage>
        <taxon>Bacteria</taxon>
        <taxon>Pseudomonadati</taxon>
        <taxon>Pseudomonadota</taxon>
        <taxon>Alphaproteobacteria</taxon>
        <taxon>Hyphomicrobiales</taxon>
        <taxon>Ancalomicrobiaceae</taxon>
        <taxon>Siculibacillus</taxon>
    </lineage>
</organism>
<dbReference type="PROSITE" id="PS51918">
    <property type="entry name" value="RADICAL_SAM"/>
    <property type="match status" value="1"/>
</dbReference>
<evidence type="ECO:0000313" key="8">
    <source>
        <dbReference type="Proteomes" id="UP000292781"/>
    </source>
</evidence>
<dbReference type="GO" id="GO:0046872">
    <property type="term" value="F:metal ion binding"/>
    <property type="evidence" value="ECO:0007669"/>
    <property type="project" value="UniProtKB-KW"/>
</dbReference>
<dbReference type="Gene3D" id="3.20.20.70">
    <property type="entry name" value="Aldolase class I"/>
    <property type="match status" value="1"/>
</dbReference>
<dbReference type="SFLD" id="SFLDG01100">
    <property type="entry name" value="methyltransferase_(Class_D)"/>
    <property type="match status" value="1"/>
</dbReference>
<feature type="domain" description="Radical SAM core" evidence="6">
    <location>
        <begin position="101"/>
        <end position="320"/>
    </location>
</feature>
<dbReference type="PANTHER" id="PTHR43306:SF1">
    <property type="entry name" value="7,8-DIHYDRO-6-HYDROXYMETHYLPTERIN DIMETHYLTRANSFERASE"/>
    <property type="match status" value="1"/>
</dbReference>
<dbReference type="CDD" id="cd01335">
    <property type="entry name" value="Radical_SAM"/>
    <property type="match status" value="1"/>
</dbReference>
<keyword evidence="2" id="KW-0949">S-adenosyl-L-methionine</keyword>
<dbReference type="InterPro" id="IPR013785">
    <property type="entry name" value="Aldolase_TIM"/>
</dbReference>
<proteinExistence type="predicted"/>
<dbReference type="NCBIfam" id="NF045646">
    <property type="entry name" value="rSAM_Se_TrsS"/>
    <property type="match status" value="1"/>
</dbReference>
<evidence type="ECO:0000256" key="2">
    <source>
        <dbReference type="ARBA" id="ARBA00022691"/>
    </source>
</evidence>
<dbReference type="InterPro" id="IPR058240">
    <property type="entry name" value="rSAM_sf"/>
</dbReference>
<dbReference type="InterPro" id="IPR056488">
    <property type="entry name" value="Zn_ribbon_HMPTM"/>
</dbReference>
<dbReference type="Pfam" id="PF23545">
    <property type="entry name" value="Zn_ribbon_HMPTM"/>
    <property type="match status" value="1"/>
</dbReference>
<dbReference type="Proteomes" id="UP000292781">
    <property type="component" value="Unassembled WGS sequence"/>
</dbReference>
<dbReference type="Pfam" id="PF04055">
    <property type="entry name" value="Radical_SAM"/>
    <property type="match status" value="1"/>
</dbReference>
<evidence type="ECO:0000256" key="1">
    <source>
        <dbReference type="ARBA" id="ARBA00001966"/>
    </source>
</evidence>
<gene>
    <name evidence="7" type="ORF">EYW49_14855</name>
</gene>
<dbReference type="SFLD" id="SFLDG01067">
    <property type="entry name" value="SPASM/twitch_domain_containing"/>
    <property type="match status" value="1"/>
</dbReference>
<dbReference type="OrthoDB" id="9792276at2"/>